<feature type="domain" description="TRAF-type" evidence="6">
    <location>
        <begin position="210"/>
        <end position="281"/>
    </location>
</feature>
<reference evidence="7" key="1">
    <citation type="submission" date="2020-06" db="EMBL/GenBank/DDBJ databases">
        <authorList>
            <consortium name="Plant Systems Biology data submission"/>
        </authorList>
    </citation>
    <scope>NUCLEOTIDE SEQUENCE</scope>
    <source>
        <strain evidence="7">D6</strain>
    </source>
</reference>
<dbReference type="EMBL" id="CAICTM010000840">
    <property type="protein sequence ID" value="CAB9517221.1"/>
    <property type="molecule type" value="Genomic_DNA"/>
</dbReference>
<feature type="zinc finger region" description="TRAF-type" evidence="4">
    <location>
        <begin position="210"/>
        <end position="281"/>
    </location>
</feature>
<dbReference type="SUPFAM" id="SSF57850">
    <property type="entry name" value="RING/U-box"/>
    <property type="match status" value="1"/>
</dbReference>
<keyword evidence="1 4" id="KW-0479">Metal-binding</keyword>
<feature type="domain" description="RING-type" evidence="5">
    <location>
        <begin position="19"/>
        <end position="59"/>
    </location>
</feature>
<dbReference type="InterPro" id="IPR001841">
    <property type="entry name" value="Znf_RING"/>
</dbReference>
<proteinExistence type="predicted"/>
<keyword evidence="7" id="KW-0675">Receptor</keyword>
<dbReference type="Gene3D" id="3.30.40.10">
    <property type="entry name" value="Zinc/RING finger domain, C3HC4 (zinc finger)"/>
    <property type="match status" value="2"/>
</dbReference>
<gene>
    <name evidence="7" type="ORF">SEMRO_841_G209480.1</name>
</gene>
<name>A0A9N8E9G7_9STRA</name>
<comment type="caution">
    <text evidence="7">The sequence shown here is derived from an EMBL/GenBank/DDBJ whole genome shotgun (WGS) entry which is preliminary data.</text>
</comment>
<dbReference type="Pfam" id="PF02176">
    <property type="entry name" value="zf-TRAF"/>
    <property type="match status" value="1"/>
</dbReference>
<evidence type="ECO:0000256" key="2">
    <source>
        <dbReference type="ARBA" id="ARBA00022771"/>
    </source>
</evidence>
<keyword evidence="2 4" id="KW-0863">Zinc-finger</keyword>
<evidence type="ECO:0000313" key="7">
    <source>
        <dbReference type="EMBL" id="CAB9517221.1"/>
    </source>
</evidence>
<sequence>MGYDANLFTQKHADNDVICQQCYNVQEEPMIVCVREHIFCKVCVDTWIGKGRKDCPSCHLNMLQETISSKRLESKVMSLQVRCPEKDSAAGGDAINCHHGHRNETALEPRRSLRRSTLAKRTKREANNVDVLNTSSAVFRPTQCPWVGTLTDYLEKHKRNECDYCSASCPFCNELVKVSKLKLHKEDECRERFVQCSLCKGVVKSRAMKTHKTLFCPSRPVRCKHCHAKIPFKDLGTRTHDPSNQNVVTFTGHMLVCPKASVPCDFARYGCKAMVNRDEMETHRHDSVHTELMFKKLAIIEDEEPWQKMNLSWRLSSKEISEMKETNTTLSKQIVLGEFSVILGIECRGANGDIWVHIRAKCEITRFITRFRQVTVTLGKGSTKTSWSWDNDHNNGGSLEPGDLEDAEGIFLLALNQVSGTENCCFDMLEKATELGEGDLTMTFQVRKPHTIVI</sequence>
<protein>
    <submittedName>
        <fullName evidence="7">Tnf receptor-associated factor 2</fullName>
    </submittedName>
</protein>
<keyword evidence="3 4" id="KW-0862">Zinc</keyword>
<evidence type="ECO:0000256" key="4">
    <source>
        <dbReference type="PROSITE-ProRule" id="PRU00207"/>
    </source>
</evidence>
<dbReference type="InterPro" id="IPR013083">
    <property type="entry name" value="Znf_RING/FYVE/PHD"/>
</dbReference>
<evidence type="ECO:0000259" key="6">
    <source>
        <dbReference type="PROSITE" id="PS50145"/>
    </source>
</evidence>
<dbReference type="PANTHER" id="PTHR10131">
    <property type="entry name" value="TNF RECEPTOR ASSOCIATED FACTOR"/>
    <property type="match status" value="1"/>
</dbReference>
<organism evidence="7 8">
    <name type="scientific">Seminavis robusta</name>
    <dbReference type="NCBI Taxonomy" id="568900"/>
    <lineage>
        <taxon>Eukaryota</taxon>
        <taxon>Sar</taxon>
        <taxon>Stramenopiles</taxon>
        <taxon>Ochrophyta</taxon>
        <taxon>Bacillariophyta</taxon>
        <taxon>Bacillariophyceae</taxon>
        <taxon>Bacillariophycidae</taxon>
        <taxon>Naviculales</taxon>
        <taxon>Naviculaceae</taxon>
        <taxon>Seminavis</taxon>
    </lineage>
</organism>
<dbReference type="OrthoDB" id="21204at2759"/>
<dbReference type="Proteomes" id="UP001153069">
    <property type="component" value="Unassembled WGS sequence"/>
</dbReference>
<evidence type="ECO:0000256" key="1">
    <source>
        <dbReference type="ARBA" id="ARBA00022723"/>
    </source>
</evidence>
<evidence type="ECO:0000259" key="5">
    <source>
        <dbReference type="PROSITE" id="PS50089"/>
    </source>
</evidence>
<dbReference type="GO" id="GO:0008270">
    <property type="term" value="F:zinc ion binding"/>
    <property type="evidence" value="ECO:0007669"/>
    <property type="project" value="UniProtKB-KW"/>
</dbReference>
<dbReference type="InterPro" id="IPR048738">
    <property type="entry name" value="CEP104_Znf"/>
</dbReference>
<evidence type="ECO:0000313" key="8">
    <source>
        <dbReference type="Proteomes" id="UP001153069"/>
    </source>
</evidence>
<dbReference type="InterPro" id="IPR001293">
    <property type="entry name" value="Znf_TRAF"/>
</dbReference>
<dbReference type="AlphaFoldDB" id="A0A9N8E9G7"/>
<keyword evidence="8" id="KW-1185">Reference proteome</keyword>
<dbReference type="Pfam" id="PF21039">
    <property type="entry name" value="CEP104_ZnF"/>
    <property type="match status" value="1"/>
</dbReference>
<dbReference type="PANTHER" id="PTHR10131:SF94">
    <property type="entry name" value="TNF RECEPTOR-ASSOCIATED FACTOR 4"/>
    <property type="match status" value="1"/>
</dbReference>
<dbReference type="PROSITE" id="PS50145">
    <property type="entry name" value="ZF_TRAF"/>
    <property type="match status" value="1"/>
</dbReference>
<accession>A0A9N8E9G7</accession>
<dbReference type="PROSITE" id="PS50089">
    <property type="entry name" value="ZF_RING_2"/>
    <property type="match status" value="1"/>
</dbReference>
<evidence type="ECO:0000256" key="3">
    <source>
        <dbReference type="ARBA" id="ARBA00022833"/>
    </source>
</evidence>